<accession>A0ABW4Y5Q4</accession>
<organism evidence="1 2">
    <name type="scientific">Thiorhodococcus fuscus</name>
    <dbReference type="NCBI Taxonomy" id="527200"/>
    <lineage>
        <taxon>Bacteria</taxon>
        <taxon>Pseudomonadati</taxon>
        <taxon>Pseudomonadota</taxon>
        <taxon>Gammaproteobacteria</taxon>
        <taxon>Chromatiales</taxon>
        <taxon>Chromatiaceae</taxon>
        <taxon>Thiorhodococcus</taxon>
    </lineage>
</organism>
<protein>
    <submittedName>
        <fullName evidence="1">Uncharacterized protein</fullName>
    </submittedName>
</protein>
<reference evidence="2" key="1">
    <citation type="journal article" date="2019" name="Int. J. Syst. Evol. Microbiol.">
        <title>The Global Catalogue of Microorganisms (GCM) 10K type strain sequencing project: providing services to taxonomists for standard genome sequencing and annotation.</title>
        <authorList>
            <consortium name="The Broad Institute Genomics Platform"/>
            <consortium name="The Broad Institute Genome Sequencing Center for Infectious Disease"/>
            <person name="Wu L."/>
            <person name="Ma J."/>
        </authorList>
    </citation>
    <scope>NUCLEOTIDE SEQUENCE [LARGE SCALE GENOMIC DNA]</scope>
    <source>
        <strain evidence="2">KACC 12597</strain>
    </source>
</reference>
<evidence type="ECO:0000313" key="2">
    <source>
        <dbReference type="Proteomes" id="UP001597337"/>
    </source>
</evidence>
<evidence type="ECO:0000313" key="1">
    <source>
        <dbReference type="EMBL" id="MFD2111050.1"/>
    </source>
</evidence>
<proteinExistence type="predicted"/>
<name>A0ABW4Y5Q4_9GAMM</name>
<comment type="caution">
    <text evidence="1">The sequence shown here is derived from an EMBL/GenBank/DDBJ whole genome shotgun (WGS) entry which is preliminary data.</text>
</comment>
<gene>
    <name evidence="1" type="ORF">ACFSJC_04240</name>
</gene>
<dbReference type="EMBL" id="JBHUHX010000007">
    <property type="protein sequence ID" value="MFD2111050.1"/>
    <property type="molecule type" value="Genomic_DNA"/>
</dbReference>
<dbReference type="RefSeq" id="WP_386023685.1">
    <property type="nucleotide sequence ID" value="NZ_JBHUHX010000007.1"/>
</dbReference>
<sequence length="154" mass="16993">MKVDSGNSHLYANQRTQTQTAKTHDGASFSAALTTATSSTKETDATHAAQTNFTTMTRQELRDWVNEKTRSGDISLDDSFTFFAMTLKIPAGSTDGRELDVASDNQRFDFMQKARDGIKGAVSRNDETTLKMLESALSIMQRQQGRTKDIDISA</sequence>
<dbReference type="Proteomes" id="UP001597337">
    <property type="component" value="Unassembled WGS sequence"/>
</dbReference>
<keyword evidence="2" id="KW-1185">Reference proteome</keyword>